<evidence type="ECO:0000313" key="3">
    <source>
        <dbReference type="Proteomes" id="UP001230156"/>
    </source>
</evidence>
<dbReference type="PANTHER" id="PTHR33121">
    <property type="entry name" value="CYCLIC DI-GMP PHOSPHODIESTERASE PDEF"/>
    <property type="match status" value="1"/>
</dbReference>
<gene>
    <name evidence="2" type="ORF">Q8A70_22165</name>
</gene>
<evidence type="ECO:0000313" key="2">
    <source>
        <dbReference type="EMBL" id="MDQ7250412.1"/>
    </source>
</evidence>
<accession>A0ABU0YRR4</accession>
<dbReference type="InterPro" id="IPR001633">
    <property type="entry name" value="EAL_dom"/>
</dbReference>
<dbReference type="InterPro" id="IPR035919">
    <property type="entry name" value="EAL_sf"/>
</dbReference>
<proteinExistence type="predicted"/>
<feature type="domain" description="EAL" evidence="1">
    <location>
        <begin position="123"/>
        <end position="373"/>
    </location>
</feature>
<dbReference type="SUPFAM" id="SSF141868">
    <property type="entry name" value="EAL domain-like"/>
    <property type="match status" value="1"/>
</dbReference>
<dbReference type="Gene3D" id="3.20.20.450">
    <property type="entry name" value="EAL domain"/>
    <property type="match status" value="1"/>
</dbReference>
<name>A0ABU0YRR4_9PROT</name>
<dbReference type="Pfam" id="PF00563">
    <property type="entry name" value="EAL"/>
    <property type="match status" value="1"/>
</dbReference>
<keyword evidence="3" id="KW-1185">Reference proteome</keyword>
<organism evidence="2 3">
    <name type="scientific">Dongia sedimenti</name>
    <dbReference type="NCBI Taxonomy" id="3064282"/>
    <lineage>
        <taxon>Bacteria</taxon>
        <taxon>Pseudomonadati</taxon>
        <taxon>Pseudomonadota</taxon>
        <taxon>Alphaproteobacteria</taxon>
        <taxon>Rhodospirillales</taxon>
        <taxon>Dongiaceae</taxon>
        <taxon>Dongia</taxon>
    </lineage>
</organism>
<dbReference type="EMBL" id="JAUYVI010000007">
    <property type="protein sequence ID" value="MDQ7250412.1"/>
    <property type="molecule type" value="Genomic_DNA"/>
</dbReference>
<sequence length="388" mass="42752">MVDLSAFYVAIDNLGEIGSVFGGDVAREVHAEVGRRLGSDLRLDYKMKPIKSLGFALSARRVADVECHHATKVAMALQSATAYPITIGNLSVAVSLSCRQHQCEKHDIHQGCGHVSRQAYLADMGAATFAYLALSEGRFYLEEQPIHRAGSQGVYLYKECLIRLCDERERAVMPALYIPALERLGLTRAFDRQIVSVVIEELKQRRDVVLGCNVSARSVSLDLWWQEQFPLLLKASGVSGRLIVELTESAQPYSFEVVARFVSHLQKAGCRVALDDFGTGYSSFGLAADVVFDIIKIDRSYLRRRGPAEDAGFLLPNLITIARSMARDVVVEGVETETDLAAARLAGAHWVQGYFIGRPEVSMNHRGQDIVSLEMNDFVQTAAVQAGE</sequence>
<dbReference type="PROSITE" id="PS50883">
    <property type="entry name" value="EAL"/>
    <property type="match status" value="1"/>
</dbReference>
<evidence type="ECO:0000259" key="1">
    <source>
        <dbReference type="PROSITE" id="PS50883"/>
    </source>
</evidence>
<dbReference type="RefSeq" id="WP_379959662.1">
    <property type="nucleotide sequence ID" value="NZ_JAUYVI010000007.1"/>
</dbReference>
<dbReference type="PANTHER" id="PTHR33121:SF23">
    <property type="entry name" value="CYCLIC DI-GMP PHOSPHODIESTERASE PDEB"/>
    <property type="match status" value="1"/>
</dbReference>
<dbReference type="CDD" id="cd01948">
    <property type="entry name" value="EAL"/>
    <property type="match status" value="1"/>
</dbReference>
<dbReference type="SMART" id="SM00052">
    <property type="entry name" value="EAL"/>
    <property type="match status" value="1"/>
</dbReference>
<protein>
    <submittedName>
        <fullName evidence="2">EAL domain-containing protein</fullName>
    </submittedName>
</protein>
<reference evidence="3" key="1">
    <citation type="submission" date="2023-08" db="EMBL/GenBank/DDBJ databases">
        <title>Rhodospirillaceae gen. nov., a novel taxon isolated from the Yangtze River Yuezi River estuary sludge.</title>
        <authorList>
            <person name="Ruan L."/>
        </authorList>
    </citation>
    <scope>NUCLEOTIDE SEQUENCE [LARGE SCALE GENOMIC DNA]</scope>
    <source>
        <strain evidence="3">R-7</strain>
    </source>
</reference>
<dbReference type="InterPro" id="IPR050706">
    <property type="entry name" value="Cyclic-di-GMP_PDE-like"/>
</dbReference>
<dbReference type="Proteomes" id="UP001230156">
    <property type="component" value="Unassembled WGS sequence"/>
</dbReference>
<comment type="caution">
    <text evidence="2">The sequence shown here is derived from an EMBL/GenBank/DDBJ whole genome shotgun (WGS) entry which is preliminary data.</text>
</comment>